<dbReference type="InterPro" id="IPR013974">
    <property type="entry name" value="SAF"/>
</dbReference>
<dbReference type="Proteomes" id="UP000288361">
    <property type="component" value="Unassembled WGS sequence"/>
</dbReference>
<evidence type="ECO:0000313" key="4">
    <source>
        <dbReference type="Proteomes" id="UP000288361"/>
    </source>
</evidence>
<dbReference type="InterPro" id="IPR017592">
    <property type="entry name" value="Pilus_assmbl_Flp-typ_CpaB"/>
</dbReference>
<feature type="transmembrane region" description="Helical" evidence="1">
    <location>
        <begin position="7"/>
        <end position="25"/>
    </location>
</feature>
<reference evidence="3 4" key="1">
    <citation type="journal article" date="2011" name="Front. Microbiol.">
        <title>Genomic signatures of strain selection and enhancement in Bacillus atrophaeus var. globigii, a historical biowarfare simulant.</title>
        <authorList>
            <person name="Gibbons H.S."/>
            <person name="Broomall S.M."/>
            <person name="McNew L.A."/>
            <person name="Daligault H."/>
            <person name="Chapman C."/>
            <person name="Bruce D."/>
            <person name="Karavis M."/>
            <person name="Krepps M."/>
            <person name="McGregor P.A."/>
            <person name="Hong C."/>
            <person name="Park K.H."/>
            <person name="Akmal A."/>
            <person name="Feldman A."/>
            <person name="Lin J.S."/>
            <person name="Chang W.E."/>
            <person name="Higgs B.W."/>
            <person name="Demirev P."/>
            <person name="Lindquist J."/>
            <person name="Liem A."/>
            <person name="Fochler E."/>
            <person name="Read T.D."/>
            <person name="Tapia R."/>
            <person name="Johnson S."/>
            <person name="Bishop-Lilly K.A."/>
            <person name="Detter C."/>
            <person name="Han C."/>
            <person name="Sozhamannan S."/>
            <person name="Rosenzweig C.N."/>
            <person name="Skowronski E.W."/>
        </authorList>
    </citation>
    <scope>NUCLEOTIDE SEQUENCE [LARGE SCALE GENOMIC DNA]</scope>
    <source>
        <strain evidence="3 4">TPS4-2</strain>
    </source>
</reference>
<sequence length="235" mass="25955">MSKKAKGIFAVIFSLIISLITVFMINEYLNTETQRRVEQASADTHSVVVFAKDLTAGTIVSAKDLLVRQYPSHLINHNWFLQNEAGLIIGQELRVDGSKGEPVSKRGLLNQQNSGLSRQLPDGHYAITVSTDNLGLHNALLKPGDVVDIAFVSEHFESGIATESFENIEVFDIHGLNDGYGSYALTLLIKPDDVDEFTRAMGSGMLVWARSSSSSREDVWNTESLTSKVMSWTTY</sequence>
<dbReference type="EMBL" id="PIQA01000001">
    <property type="protein sequence ID" value="RUO67388.1"/>
    <property type="molecule type" value="Genomic_DNA"/>
</dbReference>
<protein>
    <submittedName>
        <fullName evidence="3">Flp pilus assembly protein CpaB</fullName>
    </submittedName>
</protein>
<keyword evidence="1" id="KW-1133">Transmembrane helix</keyword>
<evidence type="ECO:0000256" key="1">
    <source>
        <dbReference type="SAM" id="Phobius"/>
    </source>
</evidence>
<feature type="domain" description="SAF" evidence="2">
    <location>
        <begin position="47"/>
        <end position="105"/>
    </location>
</feature>
<proteinExistence type="predicted"/>
<evidence type="ECO:0000259" key="2">
    <source>
        <dbReference type="Pfam" id="PF08666"/>
    </source>
</evidence>
<dbReference type="CDD" id="cd11614">
    <property type="entry name" value="SAF_CpaB_FlgA_like"/>
    <property type="match status" value="1"/>
</dbReference>
<gene>
    <name evidence="3" type="primary">cpaB</name>
    <name evidence="3" type="ORF">CWI73_00530</name>
</gene>
<evidence type="ECO:0000313" key="3">
    <source>
        <dbReference type="EMBL" id="RUO67388.1"/>
    </source>
</evidence>
<comment type="caution">
    <text evidence="3">The sequence shown here is derived from an EMBL/GenBank/DDBJ whole genome shotgun (WGS) entry which is preliminary data.</text>
</comment>
<dbReference type="AlphaFoldDB" id="A0A432YVN1"/>
<dbReference type="RefSeq" id="WP_126751061.1">
    <property type="nucleotide sequence ID" value="NZ_JBHUMT010000016.1"/>
</dbReference>
<name>A0A432YVN1_9GAMM</name>
<keyword evidence="1" id="KW-0472">Membrane</keyword>
<accession>A0A432YVN1</accession>
<dbReference type="NCBIfam" id="TIGR03177">
    <property type="entry name" value="pilus_cpaB"/>
    <property type="match status" value="1"/>
</dbReference>
<organism evidence="3 4">
    <name type="scientific">Idiomarina piscisalsi</name>
    <dbReference type="NCBI Taxonomy" id="1096243"/>
    <lineage>
        <taxon>Bacteria</taxon>
        <taxon>Pseudomonadati</taxon>
        <taxon>Pseudomonadota</taxon>
        <taxon>Gammaproteobacteria</taxon>
        <taxon>Alteromonadales</taxon>
        <taxon>Idiomarinaceae</taxon>
        <taxon>Idiomarina</taxon>
    </lineage>
</organism>
<dbReference type="Pfam" id="PF08666">
    <property type="entry name" value="SAF"/>
    <property type="match status" value="1"/>
</dbReference>
<keyword evidence="1" id="KW-0812">Transmembrane</keyword>